<reference evidence="1 2" key="1">
    <citation type="journal article" date="2014" name="Genome Announc.">
        <title>Draft Genome Sequence of Paenibacillus pini JCM 16418T, Isolated from the Rhizosphere of Pine Tree.</title>
        <authorList>
            <person name="Yuki M."/>
            <person name="Oshima K."/>
            <person name="Suda W."/>
            <person name="Oshida Y."/>
            <person name="Kitamura K."/>
            <person name="Iida Y."/>
            <person name="Hattori M."/>
            <person name="Ohkuma M."/>
        </authorList>
    </citation>
    <scope>NUCLEOTIDE SEQUENCE [LARGE SCALE GENOMIC DNA]</scope>
    <source>
        <strain evidence="1 2">JCM 16418</strain>
    </source>
</reference>
<evidence type="ECO:0000313" key="2">
    <source>
        <dbReference type="Proteomes" id="UP000019364"/>
    </source>
</evidence>
<dbReference type="OrthoDB" id="2648793at2"/>
<comment type="caution">
    <text evidence="1">The sequence shown here is derived from an EMBL/GenBank/DDBJ whole genome shotgun (WGS) entry which is preliminary data.</text>
</comment>
<organism evidence="1 2">
    <name type="scientific">Paenibacillus pini JCM 16418</name>
    <dbReference type="NCBI Taxonomy" id="1236976"/>
    <lineage>
        <taxon>Bacteria</taxon>
        <taxon>Bacillati</taxon>
        <taxon>Bacillota</taxon>
        <taxon>Bacilli</taxon>
        <taxon>Bacillales</taxon>
        <taxon>Paenibacillaceae</taxon>
        <taxon>Paenibacillus</taxon>
    </lineage>
</organism>
<dbReference type="Proteomes" id="UP000019364">
    <property type="component" value="Unassembled WGS sequence"/>
</dbReference>
<evidence type="ECO:0000313" key="1">
    <source>
        <dbReference type="EMBL" id="GAF10389.1"/>
    </source>
</evidence>
<gene>
    <name evidence="1" type="ORF">JCM16418_4590</name>
</gene>
<name>W7Z7L6_9BACL</name>
<proteinExistence type="predicted"/>
<keyword evidence="2" id="KW-1185">Reference proteome</keyword>
<dbReference type="EMBL" id="BAVZ01000023">
    <property type="protein sequence ID" value="GAF10389.1"/>
    <property type="molecule type" value="Genomic_DNA"/>
</dbReference>
<dbReference type="AlphaFoldDB" id="W7Z7L6"/>
<sequence length="126" mass="14713">MLPYWLQQYAELTQEHAYAKQMAIQWNDKAVTEKARADIAEIAYVGLEQECVSRGEYESLLDKHTTTTKAYREEKERADGLNERLNDFMLTVREATEYLSWRNDGDGNGKALKMIYKWLAENPESK</sequence>
<dbReference type="RefSeq" id="WP_148298878.1">
    <property type="nucleotide sequence ID" value="NZ_BAVZ01000023.1"/>
</dbReference>
<accession>W7Z7L6</accession>
<protein>
    <submittedName>
        <fullName evidence="1">Uncharacterized protein</fullName>
    </submittedName>
</protein>